<reference evidence="2" key="1">
    <citation type="submission" date="2018-01" db="EMBL/GenBank/DDBJ databases">
        <authorList>
            <person name="Kerou L M."/>
        </authorList>
    </citation>
    <scope>NUCLEOTIDE SEQUENCE [LARGE SCALE GENOMIC DNA]</scope>
    <source>
        <strain evidence="2">SCU2</strain>
    </source>
</reference>
<dbReference type="EMBL" id="LT981265">
    <property type="protein sequence ID" value="SPC33871.1"/>
    <property type="molecule type" value="Genomic_DNA"/>
</dbReference>
<evidence type="ECO:0000313" key="1">
    <source>
        <dbReference type="EMBL" id="SPC33871.1"/>
    </source>
</evidence>
<dbReference type="Proteomes" id="UP000236248">
    <property type="component" value="Chromosome NCAV"/>
</dbReference>
<accession>A0A2K5AQE0</accession>
<protein>
    <submittedName>
        <fullName evidence="1">Uncharacterized protein</fullName>
    </submittedName>
</protein>
<dbReference type="GeneID" id="41594757"/>
<organism evidence="1 2">
    <name type="scientific">Candidatus Nitrosocaldus cavascurensis</name>
    <dbReference type="NCBI Taxonomy" id="2058097"/>
    <lineage>
        <taxon>Archaea</taxon>
        <taxon>Nitrososphaerota</taxon>
        <taxon>Nitrososphaeria</taxon>
        <taxon>Candidatus Nitrosocaldales</taxon>
        <taxon>Candidatus Nitrosocaldaceae</taxon>
        <taxon>Candidatus Nitrosocaldus</taxon>
    </lineage>
</organism>
<sequence length="288" mass="32629">MPIKTSITFPELYGSSIAMTNPNLIYVLDRKTNVNNPSLDFVIGNAGNPSSNQVMTAIPNRGDMIHVLKINHSLSTGFQQFNIDISGLNNSISNSINFKYHLYIYNRYVHSQSTAQNLSTFYNYSMLVPVTSWKGKPMMQGHLLQTWVNGTLYYLMLARFLTVESYDKDISTLPVLIHNPTSTGSYFANTYVIYSPFVIVPSVAYNGRKGIFYILKGYLSTPGQNLFLDYNNQTLNIATAGYESTDKRLVIKYNSSTNIYTFNLVLTETDFIRFNNCYGVFTKIVINE</sequence>
<dbReference type="AlphaFoldDB" id="A0A2K5AQE0"/>
<dbReference type="RefSeq" id="WP_103287346.1">
    <property type="nucleotide sequence ID" value="NZ_LT981265.1"/>
</dbReference>
<dbReference type="KEGG" id="ncv:NCAV_0690"/>
<proteinExistence type="predicted"/>
<gene>
    <name evidence="1" type="ORF">NCAV_0690</name>
</gene>
<keyword evidence="2" id="KW-1185">Reference proteome</keyword>
<evidence type="ECO:0000313" key="2">
    <source>
        <dbReference type="Proteomes" id="UP000236248"/>
    </source>
</evidence>
<name>A0A2K5AQE0_9ARCH</name>